<proteinExistence type="predicted"/>
<feature type="domain" description="Glycosyltransferase subfamily 4-like N-terminal" evidence="3">
    <location>
        <begin position="16"/>
        <end position="228"/>
    </location>
</feature>
<evidence type="ECO:0000259" key="3">
    <source>
        <dbReference type="Pfam" id="PF13579"/>
    </source>
</evidence>
<dbReference type="RefSeq" id="WP_150075297.1">
    <property type="nucleotide sequence ID" value="NZ_VWOX01000002.1"/>
</dbReference>
<dbReference type="PANTHER" id="PTHR46401:SF2">
    <property type="entry name" value="GLYCOSYLTRANSFERASE WBBK-RELATED"/>
    <property type="match status" value="1"/>
</dbReference>
<protein>
    <submittedName>
        <fullName evidence="4">Glycosyltransferase family 4 protein</fullName>
    </submittedName>
</protein>
<dbReference type="AlphaFoldDB" id="A0A5M6DJ61"/>
<dbReference type="Proteomes" id="UP000324479">
    <property type="component" value="Unassembled WGS sequence"/>
</dbReference>
<feature type="compositionally biased region" description="Polar residues" evidence="2">
    <location>
        <begin position="74"/>
        <end position="83"/>
    </location>
</feature>
<gene>
    <name evidence="4" type="ORF">FYK55_05230</name>
</gene>
<evidence type="ECO:0000313" key="5">
    <source>
        <dbReference type="Proteomes" id="UP000324479"/>
    </source>
</evidence>
<dbReference type="Pfam" id="PF13579">
    <property type="entry name" value="Glyco_trans_4_4"/>
    <property type="match status" value="1"/>
</dbReference>
<name>A0A5M6DJ61_9BACT</name>
<keyword evidence="5" id="KW-1185">Reference proteome</keyword>
<feature type="region of interest" description="Disordered" evidence="2">
    <location>
        <begin position="59"/>
        <end position="90"/>
    </location>
</feature>
<dbReference type="EMBL" id="VWOX01000002">
    <property type="protein sequence ID" value="KAA5546290.1"/>
    <property type="molecule type" value="Genomic_DNA"/>
</dbReference>
<accession>A0A5M6DJ61</accession>
<dbReference type="Gene3D" id="3.40.50.2000">
    <property type="entry name" value="Glycogen Phosphorylase B"/>
    <property type="match status" value="2"/>
</dbReference>
<reference evidence="4 5" key="1">
    <citation type="submission" date="2019-08" db="EMBL/GenBank/DDBJ databases">
        <authorList>
            <person name="Dhanesh K."/>
            <person name="Kumar G."/>
            <person name="Sasikala C."/>
            <person name="Venkata Ramana C."/>
        </authorList>
    </citation>
    <scope>NUCLEOTIDE SEQUENCE [LARGE SCALE GENOMIC DNA]</scope>
    <source>
        <strain evidence="4 5">JC645</strain>
    </source>
</reference>
<evidence type="ECO:0000256" key="1">
    <source>
        <dbReference type="ARBA" id="ARBA00022679"/>
    </source>
</evidence>
<evidence type="ECO:0000313" key="4">
    <source>
        <dbReference type="EMBL" id="KAA5546290.1"/>
    </source>
</evidence>
<comment type="caution">
    <text evidence="4">The sequence shown here is derived from an EMBL/GenBank/DDBJ whole genome shotgun (WGS) entry which is preliminary data.</text>
</comment>
<dbReference type="PANTHER" id="PTHR46401">
    <property type="entry name" value="GLYCOSYLTRANSFERASE WBBK-RELATED"/>
    <property type="match status" value="1"/>
</dbReference>
<dbReference type="SUPFAM" id="SSF53756">
    <property type="entry name" value="UDP-Glycosyltransferase/glycogen phosphorylase"/>
    <property type="match status" value="1"/>
</dbReference>
<dbReference type="GO" id="GO:0016757">
    <property type="term" value="F:glycosyltransferase activity"/>
    <property type="evidence" value="ECO:0007669"/>
    <property type="project" value="TreeGrafter"/>
</dbReference>
<dbReference type="GO" id="GO:0009103">
    <property type="term" value="P:lipopolysaccharide biosynthetic process"/>
    <property type="evidence" value="ECO:0007669"/>
    <property type="project" value="TreeGrafter"/>
</dbReference>
<dbReference type="InterPro" id="IPR028098">
    <property type="entry name" value="Glyco_trans_4-like_N"/>
</dbReference>
<evidence type="ECO:0000256" key="2">
    <source>
        <dbReference type="SAM" id="MobiDB-lite"/>
    </source>
</evidence>
<keyword evidence="1 4" id="KW-0808">Transferase</keyword>
<sequence>MLAINFPPAATAGVHRTLRFVKYLGEFGCHPTVLTRNCDPDPGGESLLAQVPDDVIIHRVGESPEPPTPPNADAVNQSPSDRATPSPLAPLKRTTKNVLRPGWELITETPDQYIGWSRQAAVRGLELCRDGDFDAIYTTGPPHSAHLAGLKIHRQTGLPWIADFRDPFARKAWIKARNPWGQRLFPYFERQVVREADCVVVNNEASAEDFRRAYPDLPSEKIVAIPNGYDPDLVPVAEQLRERQREQTAADGRRPVPVLCHPGTLYGERDPGPILNAIAQLHRQGIDVRFQQIGVVAGQFDPTGMARQLGIDHLWECLPPMSHHEVMEQMAGADILLIVQPATPLQVPGKLYEMLLFDQPILAVCDSRATSDVIREAGNAWSVGSGDVEEIAATLQRCVERIESCQPQDRESARANYDGRDLARQLSQQIMRTQRSQPTTPP</sequence>
<organism evidence="4 5">
    <name type="scientific">Roseiconus nitratireducens</name>
    <dbReference type="NCBI Taxonomy" id="2605748"/>
    <lineage>
        <taxon>Bacteria</taxon>
        <taxon>Pseudomonadati</taxon>
        <taxon>Planctomycetota</taxon>
        <taxon>Planctomycetia</taxon>
        <taxon>Pirellulales</taxon>
        <taxon>Pirellulaceae</taxon>
        <taxon>Roseiconus</taxon>
    </lineage>
</organism>